<organism evidence="1 2">
    <name type="scientific">Alteromonas macleodii</name>
    <name type="common">Pseudoalteromonas macleodii</name>
    <dbReference type="NCBI Taxonomy" id="28108"/>
    <lineage>
        <taxon>Bacteria</taxon>
        <taxon>Pseudomonadati</taxon>
        <taxon>Pseudomonadota</taxon>
        <taxon>Gammaproteobacteria</taxon>
        <taxon>Alteromonadales</taxon>
        <taxon>Alteromonadaceae</taxon>
        <taxon>Alteromonas/Salinimonas group</taxon>
        <taxon>Alteromonas</taxon>
    </lineage>
</organism>
<proteinExistence type="predicted"/>
<accession>A0AB36FLF2</accession>
<dbReference type="AlphaFoldDB" id="A0AB36FLF2"/>
<evidence type="ECO:0000313" key="1">
    <source>
        <dbReference type="EMBL" id="OES25385.1"/>
    </source>
</evidence>
<dbReference type="EMBL" id="MIPY01000049">
    <property type="protein sequence ID" value="OES25385.1"/>
    <property type="molecule type" value="Genomic_DNA"/>
</dbReference>
<keyword evidence="2" id="KW-1185">Reference proteome</keyword>
<comment type="caution">
    <text evidence="1">The sequence shown here is derived from an EMBL/GenBank/DDBJ whole genome shotgun (WGS) entry which is preliminary data.</text>
</comment>
<reference evidence="1 2" key="1">
    <citation type="submission" date="2016-09" db="EMBL/GenBank/DDBJ databases">
        <title>Draft Genome Sequence of four Alteromonas macleodii strains isolated from copper coupons and grown long-term at elevated copper levels.</title>
        <authorList>
            <person name="Cusick K."/>
            <person name="Dale J."/>
            <person name="Little B."/>
            <person name="Biffinger J."/>
        </authorList>
    </citation>
    <scope>NUCLEOTIDE SEQUENCE [LARGE SCALE GENOMIC DNA]</scope>
    <source>
        <strain evidence="1 2">KCP01</strain>
    </source>
</reference>
<protein>
    <submittedName>
        <fullName evidence="1">Uncharacterized protein</fullName>
    </submittedName>
</protein>
<dbReference type="RefSeq" id="WP_069945658.1">
    <property type="nucleotide sequence ID" value="NZ_MIPW01000056.1"/>
</dbReference>
<gene>
    <name evidence="1" type="ORF">BFV95_4414</name>
</gene>
<evidence type="ECO:0000313" key="2">
    <source>
        <dbReference type="Proteomes" id="UP000095392"/>
    </source>
</evidence>
<name>A0AB36FLF2_ALTMA</name>
<dbReference type="Proteomes" id="UP000095392">
    <property type="component" value="Unassembled WGS sequence"/>
</dbReference>
<sequence>MTGTKHVLSMTLSNAMFEPGAIAKGFDMGNTCPALFLNALLAQVELASSVQLSSDASVSIYTLTASNVRFCTIEPANAKNQRSDQWMFHGIRATIILMDQLLAGSNKSESAISALKLQLPANDSLKVA</sequence>